<dbReference type="InterPro" id="IPR036291">
    <property type="entry name" value="NAD(P)-bd_dom_sf"/>
</dbReference>
<dbReference type="Pfam" id="PF00389">
    <property type="entry name" value="2-Hacid_dh"/>
    <property type="match status" value="1"/>
</dbReference>
<keyword evidence="2 4" id="KW-0560">Oxidoreductase</keyword>
<dbReference type="RefSeq" id="WP_303763205.1">
    <property type="nucleotide sequence ID" value="NZ_JABZGR010000005.1"/>
</dbReference>
<keyword evidence="3" id="KW-0520">NAD</keyword>
<protein>
    <submittedName>
        <fullName evidence="7">D-2-hydroxyacid dehydrogenase</fullName>
    </submittedName>
</protein>
<gene>
    <name evidence="7" type="ORF">HXK21_03085</name>
</gene>
<evidence type="ECO:0000256" key="1">
    <source>
        <dbReference type="ARBA" id="ARBA00005854"/>
    </source>
</evidence>
<name>A0A929RWU6_9BACT</name>
<dbReference type="SUPFAM" id="SSF52283">
    <property type="entry name" value="Formate/glycerate dehydrogenase catalytic domain-like"/>
    <property type="match status" value="1"/>
</dbReference>
<dbReference type="CDD" id="cd12162">
    <property type="entry name" value="2-Hacid_dh_4"/>
    <property type="match status" value="1"/>
</dbReference>
<evidence type="ECO:0000256" key="3">
    <source>
        <dbReference type="ARBA" id="ARBA00023027"/>
    </source>
</evidence>
<dbReference type="GO" id="GO:0016616">
    <property type="term" value="F:oxidoreductase activity, acting on the CH-OH group of donors, NAD or NADP as acceptor"/>
    <property type="evidence" value="ECO:0007669"/>
    <property type="project" value="InterPro"/>
</dbReference>
<dbReference type="Gene3D" id="3.40.50.720">
    <property type="entry name" value="NAD(P)-binding Rossmann-like Domain"/>
    <property type="match status" value="2"/>
</dbReference>
<evidence type="ECO:0000256" key="2">
    <source>
        <dbReference type="ARBA" id="ARBA00023002"/>
    </source>
</evidence>
<dbReference type="InterPro" id="IPR029753">
    <property type="entry name" value="D-isomer_DH_CS"/>
</dbReference>
<comment type="similarity">
    <text evidence="1 4">Belongs to the D-isomer specific 2-hydroxyacid dehydrogenase family.</text>
</comment>
<reference evidence="7" key="1">
    <citation type="submission" date="2020-04" db="EMBL/GenBank/DDBJ databases">
        <title>Deep metagenomics examines the oral microbiome during advanced dental caries in children, revealing novel taxa and co-occurrences with host molecules.</title>
        <authorList>
            <person name="Baker J.L."/>
            <person name="Morton J.T."/>
            <person name="Dinis M."/>
            <person name="Alvarez R."/>
            <person name="Tran N.C."/>
            <person name="Knight R."/>
            <person name="Edlund A."/>
        </authorList>
    </citation>
    <scope>NUCLEOTIDE SEQUENCE</scope>
    <source>
        <strain evidence="7">JCVI_34_bin.1</strain>
    </source>
</reference>
<feature type="domain" description="D-isomer specific 2-hydroxyacid dehydrogenase catalytic" evidence="5">
    <location>
        <begin position="17"/>
        <end position="315"/>
    </location>
</feature>
<evidence type="ECO:0000256" key="4">
    <source>
        <dbReference type="RuleBase" id="RU003719"/>
    </source>
</evidence>
<evidence type="ECO:0000313" key="8">
    <source>
        <dbReference type="Proteomes" id="UP000704068"/>
    </source>
</evidence>
<dbReference type="PANTHER" id="PTHR43761">
    <property type="entry name" value="D-ISOMER SPECIFIC 2-HYDROXYACID DEHYDROGENASE FAMILY PROTEIN (AFU_ORTHOLOGUE AFUA_1G13630)"/>
    <property type="match status" value="1"/>
</dbReference>
<proteinExistence type="inferred from homology"/>
<dbReference type="InterPro" id="IPR006140">
    <property type="entry name" value="D-isomer_DH_NAD-bd"/>
</dbReference>
<sequence length="316" mass="34980">MNIVFLDGYTTNPGDLSWEPFRQFGNFTVYDRTAPADVIERAKDAEILILNKPELTAHHLDQLPKLKFICVASAGYDTIDVEAARARNIPVSNAAGYGNAAVAQMALAHLLNVTNQVAHYAKINREGFWTKSKDFCNREHAQIELTDKKVCIVGYGNIGKRLADLLRPFGVKLFAVTSKPQNELQDVTAISLQEAFKTCDIVSLNCPLTSKNNQFINKELLSQSKRGLILLNTARGRLVNEQDIADALKDGQLGAYCCDVLSQEPPTTDNPLLSAPNAHVTPHIAWATTEARQRIIDLLIDNIKSFLKGKPKRLVN</sequence>
<evidence type="ECO:0000259" key="5">
    <source>
        <dbReference type="Pfam" id="PF00389"/>
    </source>
</evidence>
<dbReference type="AlphaFoldDB" id="A0A929RWU6"/>
<dbReference type="Proteomes" id="UP000704068">
    <property type="component" value="Unassembled WGS sequence"/>
</dbReference>
<accession>A0A929RWU6</accession>
<evidence type="ECO:0000313" key="7">
    <source>
        <dbReference type="EMBL" id="MBF0970014.1"/>
    </source>
</evidence>
<evidence type="ECO:0000259" key="6">
    <source>
        <dbReference type="Pfam" id="PF02826"/>
    </source>
</evidence>
<dbReference type="InterPro" id="IPR006139">
    <property type="entry name" value="D-isomer_2_OHA_DH_cat_dom"/>
</dbReference>
<feature type="domain" description="D-isomer specific 2-hydroxyacid dehydrogenase NAD-binding" evidence="6">
    <location>
        <begin position="107"/>
        <end position="285"/>
    </location>
</feature>
<organism evidence="7 8">
    <name type="scientific">Alloprevotella tannerae</name>
    <dbReference type="NCBI Taxonomy" id="76122"/>
    <lineage>
        <taxon>Bacteria</taxon>
        <taxon>Pseudomonadati</taxon>
        <taxon>Bacteroidota</taxon>
        <taxon>Bacteroidia</taxon>
        <taxon>Bacteroidales</taxon>
        <taxon>Prevotellaceae</taxon>
        <taxon>Alloprevotella</taxon>
    </lineage>
</organism>
<dbReference type="InterPro" id="IPR050418">
    <property type="entry name" value="D-iso_2-hydroxyacid_DH_PdxB"/>
</dbReference>
<dbReference type="EMBL" id="JABZGR010000005">
    <property type="protein sequence ID" value="MBF0970014.1"/>
    <property type="molecule type" value="Genomic_DNA"/>
</dbReference>
<dbReference type="PROSITE" id="PS00670">
    <property type="entry name" value="D_2_HYDROXYACID_DH_2"/>
    <property type="match status" value="1"/>
</dbReference>
<dbReference type="GO" id="GO:0051287">
    <property type="term" value="F:NAD binding"/>
    <property type="evidence" value="ECO:0007669"/>
    <property type="project" value="InterPro"/>
</dbReference>
<dbReference type="SUPFAM" id="SSF51735">
    <property type="entry name" value="NAD(P)-binding Rossmann-fold domains"/>
    <property type="match status" value="1"/>
</dbReference>
<dbReference type="PANTHER" id="PTHR43761:SF1">
    <property type="entry name" value="D-ISOMER SPECIFIC 2-HYDROXYACID DEHYDROGENASE CATALYTIC DOMAIN-CONTAINING PROTEIN-RELATED"/>
    <property type="match status" value="1"/>
</dbReference>
<dbReference type="Pfam" id="PF02826">
    <property type="entry name" value="2-Hacid_dh_C"/>
    <property type="match status" value="1"/>
</dbReference>
<comment type="caution">
    <text evidence="7">The sequence shown here is derived from an EMBL/GenBank/DDBJ whole genome shotgun (WGS) entry which is preliminary data.</text>
</comment>